<reference evidence="1" key="1">
    <citation type="submission" date="2023-06" db="EMBL/GenBank/DDBJ databases">
        <title>Genome-scale phylogeny and comparative genomics of the fungal order Sordariales.</title>
        <authorList>
            <consortium name="Lawrence Berkeley National Laboratory"/>
            <person name="Hensen N."/>
            <person name="Bonometti L."/>
            <person name="Westerberg I."/>
            <person name="Brannstrom I.O."/>
            <person name="Guillou S."/>
            <person name="Cros-Aarteil S."/>
            <person name="Calhoun S."/>
            <person name="Haridas S."/>
            <person name="Kuo A."/>
            <person name="Mondo S."/>
            <person name="Pangilinan J."/>
            <person name="Riley R."/>
            <person name="LaButti K."/>
            <person name="Andreopoulos B."/>
            <person name="Lipzen A."/>
            <person name="Chen C."/>
            <person name="Yanf M."/>
            <person name="Daum C."/>
            <person name="Ng V."/>
            <person name="Clum A."/>
            <person name="Steindorff A."/>
            <person name="Ohm R."/>
            <person name="Martin F."/>
            <person name="Silar P."/>
            <person name="Natvig D."/>
            <person name="Lalanne C."/>
            <person name="Gautier V."/>
            <person name="Ament-velasquez S.L."/>
            <person name="Kruys A."/>
            <person name="Hutchinson M.I."/>
            <person name="Powell A.J."/>
            <person name="Barry K."/>
            <person name="Miller A.N."/>
            <person name="Grigoriev I.V."/>
            <person name="Debuchy R."/>
            <person name="Gladieux P."/>
            <person name="Thoren M.H."/>
            <person name="Johannesson H."/>
        </authorList>
    </citation>
    <scope>NUCLEOTIDE SEQUENCE</scope>
    <source>
        <strain evidence="1">SMH3391-2</strain>
    </source>
</reference>
<accession>A0AA39U746</accession>
<gene>
    <name evidence="1" type="ORF">B0T17DRAFT_511654</name>
</gene>
<dbReference type="AlphaFoldDB" id="A0AA39U746"/>
<organism evidence="1 2">
    <name type="scientific">Bombardia bombarda</name>
    <dbReference type="NCBI Taxonomy" id="252184"/>
    <lineage>
        <taxon>Eukaryota</taxon>
        <taxon>Fungi</taxon>
        <taxon>Dikarya</taxon>
        <taxon>Ascomycota</taxon>
        <taxon>Pezizomycotina</taxon>
        <taxon>Sordariomycetes</taxon>
        <taxon>Sordariomycetidae</taxon>
        <taxon>Sordariales</taxon>
        <taxon>Lasiosphaeriaceae</taxon>
        <taxon>Bombardia</taxon>
    </lineage>
</organism>
<evidence type="ECO:0000313" key="1">
    <source>
        <dbReference type="EMBL" id="KAK0612464.1"/>
    </source>
</evidence>
<evidence type="ECO:0000313" key="2">
    <source>
        <dbReference type="Proteomes" id="UP001174934"/>
    </source>
</evidence>
<name>A0AA39U746_9PEZI</name>
<keyword evidence="2" id="KW-1185">Reference proteome</keyword>
<proteinExistence type="predicted"/>
<protein>
    <submittedName>
        <fullName evidence="1">Uncharacterized protein</fullName>
    </submittedName>
</protein>
<dbReference type="Proteomes" id="UP001174934">
    <property type="component" value="Unassembled WGS sequence"/>
</dbReference>
<sequence>MYRLPPPYPYYQQPAPMNPYEPPAGQSWAQLNHAVEITILDHSQPKRHLTAGQSFDIPPPEAPSGSTWDMTIEEHRLSWLRRRFYSIYVRFGKCLLYAPANDWQGTFRILGIDSYHVDHAAAAELNFRPLPAQYQRPQPIEFRNYTKGRHLNAYDMVVGVSFIDDTAAADPDVSDYRLTLSTTSLIGQHFVTLSSSHRDRNLLAGVVANGGQMNMAVYVFKKDNEANRQFLCQLAVSGTSRWNLRMGPPAGRAGDYNAECLVCQPVLGVHDVDRAFRIALRSVPPSIEAAISNR</sequence>
<comment type="caution">
    <text evidence="1">The sequence shown here is derived from an EMBL/GenBank/DDBJ whole genome shotgun (WGS) entry which is preliminary data.</text>
</comment>
<dbReference type="EMBL" id="JAULSR010000009">
    <property type="protein sequence ID" value="KAK0612464.1"/>
    <property type="molecule type" value="Genomic_DNA"/>
</dbReference>